<dbReference type="PANTHER" id="PTHR12322:SF116">
    <property type="entry name" value="DOUBLESEX-MAB RELATED 99B"/>
    <property type="match status" value="1"/>
</dbReference>
<dbReference type="Proteomes" id="UP000070412">
    <property type="component" value="Unassembled WGS sequence"/>
</dbReference>
<dbReference type="FunFam" id="4.10.1040.10:FF:000001">
    <property type="entry name" value="doublesex- and mab-3-related transcription factor 1"/>
    <property type="match status" value="1"/>
</dbReference>
<evidence type="ECO:0000256" key="3">
    <source>
        <dbReference type="ARBA" id="ARBA00023125"/>
    </source>
</evidence>
<feature type="region of interest" description="Disordered" evidence="6">
    <location>
        <begin position="59"/>
        <end position="80"/>
    </location>
</feature>
<dbReference type="PROSITE" id="PS40000">
    <property type="entry name" value="DM_1"/>
    <property type="match status" value="1"/>
</dbReference>
<evidence type="ECO:0000259" key="7">
    <source>
        <dbReference type="PROSITE" id="PS50809"/>
    </source>
</evidence>
<evidence type="ECO:0000313" key="9">
    <source>
        <dbReference type="EnsemblMetazoa" id="KAF7496277.1"/>
    </source>
</evidence>
<keyword evidence="4 5" id="KW-0539">Nucleus</keyword>
<feature type="region of interest" description="Disordered" evidence="6">
    <location>
        <begin position="502"/>
        <end position="540"/>
    </location>
</feature>
<dbReference type="PANTHER" id="PTHR12322">
    <property type="entry name" value="DOUBLESEX AND MAB-3 RELATED TRANSCRIPTION FACTOR DMRT"/>
    <property type="match status" value="1"/>
</dbReference>
<protein>
    <submittedName>
        <fullName evidence="8">Doublesex- and mab-3-related transcription factor A2</fullName>
    </submittedName>
</protein>
<proteinExistence type="predicted"/>
<keyword evidence="2 5" id="KW-0862">Zinc</keyword>
<feature type="compositionally biased region" description="Polar residues" evidence="6">
    <location>
        <begin position="140"/>
        <end position="157"/>
    </location>
</feature>
<reference evidence="10" key="1">
    <citation type="journal article" date="2020" name="PLoS Negl. Trop. Dis.">
        <title>High-quality nuclear genome for Sarcoptes scabiei-A critical resource for a neglected parasite.</title>
        <authorList>
            <person name="Korhonen P.K."/>
            <person name="Gasser R.B."/>
            <person name="Ma G."/>
            <person name="Wang T."/>
            <person name="Stroehlein A.J."/>
            <person name="Young N.D."/>
            <person name="Ang C.S."/>
            <person name="Fernando D.D."/>
            <person name="Lu H.C."/>
            <person name="Taylor S."/>
            <person name="Reynolds S.L."/>
            <person name="Mofiz E."/>
            <person name="Najaraj S.H."/>
            <person name="Gowda H."/>
            <person name="Madugundu A."/>
            <person name="Renuse S."/>
            <person name="Holt D."/>
            <person name="Pandey A."/>
            <person name="Papenfuss A.T."/>
            <person name="Fischer K."/>
        </authorList>
    </citation>
    <scope>NUCLEOTIDE SEQUENCE [LARGE SCALE GENOMIC DNA]</scope>
</reference>
<gene>
    <name evidence="8" type="ORF">SSS_8257</name>
</gene>
<evidence type="ECO:0000256" key="4">
    <source>
        <dbReference type="ARBA" id="ARBA00023242"/>
    </source>
</evidence>
<comment type="subcellular location">
    <subcellularLocation>
        <location evidence="5">Nucleus</location>
    </subcellularLocation>
</comment>
<feature type="compositionally biased region" description="Polar residues" evidence="6">
    <location>
        <begin position="503"/>
        <end position="514"/>
    </location>
</feature>
<feature type="region of interest" description="Disordered" evidence="6">
    <location>
        <begin position="242"/>
        <end position="310"/>
    </location>
</feature>
<feature type="domain" description="DM" evidence="7">
    <location>
        <begin position="12"/>
        <end position="59"/>
    </location>
</feature>
<dbReference type="InterPro" id="IPR001275">
    <property type="entry name" value="DM_DNA-bd"/>
</dbReference>
<dbReference type="AlphaFoldDB" id="A0A834RGC7"/>
<dbReference type="GO" id="GO:0046872">
    <property type="term" value="F:metal ion binding"/>
    <property type="evidence" value="ECO:0007669"/>
    <property type="project" value="UniProtKB-KW"/>
</dbReference>
<evidence type="ECO:0000256" key="1">
    <source>
        <dbReference type="ARBA" id="ARBA00022723"/>
    </source>
</evidence>
<feature type="compositionally biased region" description="Polar residues" evidence="6">
    <location>
        <begin position="279"/>
        <end position="310"/>
    </location>
</feature>
<dbReference type="EnsemblMetazoa" id="SSS_8257s_mrna">
    <property type="protein sequence ID" value="KAF7496277.1"/>
    <property type="gene ID" value="SSS_8257"/>
</dbReference>
<reference evidence="8" key="2">
    <citation type="submission" date="2020-01" db="EMBL/GenBank/DDBJ databases">
        <authorList>
            <person name="Korhonen P.K.K."/>
            <person name="Guangxu M.G."/>
            <person name="Wang T.W."/>
            <person name="Stroehlein A.J.S."/>
            <person name="Young N.D."/>
            <person name="Ang C.-S.A."/>
            <person name="Fernando D.W.F."/>
            <person name="Lu H.L."/>
            <person name="Taylor S.T."/>
            <person name="Ehtesham M.E.M."/>
            <person name="Najaraj S.H.N."/>
            <person name="Harsha G.H.G."/>
            <person name="Madugundu A.M."/>
            <person name="Renuse S.R."/>
            <person name="Holt D.H."/>
            <person name="Pandey A.P."/>
            <person name="Papenfuss A.P."/>
            <person name="Gasser R.B.G."/>
            <person name="Fischer K.F."/>
        </authorList>
    </citation>
    <scope>NUCLEOTIDE SEQUENCE</scope>
    <source>
        <strain evidence="8">SSS_KF_BRIS2020</strain>
    </source>
</reference>
<dbReference type="SUPFAM" id="SSF82927">
    <property type="entry name" value="Cysteine-rich DNA binding domain, (DM domain)"/>
    <property type="match status" value="1"/>
</dbReference>
<evidence type="ECO:0000256" key="5">
    <source>
        <dbReference type="PROSITE-ProRule" id="PRU00070"/>
    </source>
</evidence>
<feature type="DNA-binding region" description="DM" evidence="5">
    <location>
        <begin position="12"/>
        <end position="59"/>
    </location>
</feature>
<dbReference type="Pfam" id="PF00751">
    <property type="entry name" value="DM"/>
    <property type="match status" value="1"/>
</dbReference>
<evidence type="ECO:0000256" key="2">
    <source>
        <dbReference type="ARBA" id="ARBA00022833"/>
    </source>
</evidence>
<dbReference type="PROSITE" id="PS50809">
    <property type="entry name" value="DM_2"/>
    <property type="match status" value="1"/>
</dbReference>
<feature type="compositionally biased region" description="Polar residues" evidence="6">
    <location>
        <begin position="526"/>
        <end position="540"/>
    </location>
</feature>
<feature type="region of interest" description="Disordered" evidence="6">
    <location>
        <begin position="97"/>
        <end position="124"/>
    </location>
</feature>
<evidence type="ECO:0000256" key="6">
    <source>
        <dbReference type="SAM" id="MobiDB-lite"/>
    </source>
</evidence>
<keyword evidence="1 5" id="KW-0479">Metal-binding</keyword>
<dbReference type="OrthoDB" id="6162476at2759"/>
<reference evidence="9" key="3">
    <citation type="submission" date="2022-06" db="UniProtKB">
        <authorList>
            <consortium name="EnsemblMetazoa"/>
        </authorList>
    </citation>
    <scope>IDENTIFICATION</scope>
</reference>
<organism evidence="8">
    <name type="scientific">Sarcoptes scabiei</name>
    <name type="common">Itch mite</name>
    <name type="synonym">Acarus scabiei</name>
    <dbReference type="NCBI Taxonomy" id="52283"/>
    <lineage>
        <taxon>Eukaryota</taxon>
        <taxon>Metazoa</taxon>
        <taxon>Ecdysozoa</taxon>
        <taxon>Arthropoda</taxon>
        <taxon>Chelicerata</taxon>
        <taxon>Arachnida</taxon>
        <taxon>Acari</taxon>
        <taxon>Acariformes</taxon>
        <taxon>Sarcoptiformes</taxon>
        <taxon>Astigmata</taxon>
        <taxon>Psoroptidia</taxon>
        <taxon>Sarcoptoidea</taxon>
        <taxon>Sarcoptidae</taxon>
        <taxon>Sarcoptinae</taxon>
        <taxon>Sarcoptes</taxon>
    </lineage>
</organism>
<sequence>MMDKSKSRTPKCARCRNHDVVSKLKGHKRYCRYKNCKCEKCKLIAERQRIMAMQVALRRHQANEEERKRSPSYNPGELEVPEQLDLESVLNLSHHQTILRTQKQSPSRKIQSRSPQSSNFNHSVSRIDLSSGSIQTASLIPSPKQIDSSDSFQTIDISSNNSPSLSYRSSKILSESHFLQPDPARLIPAVSSFDTLMHPNSSNSNLNNSILSSSGQLFNQNSLDPYLSDTINDENRIHSNFLRSNSVGSNDSNNQNRSTTASPSSSSISSSISNSLRSKATSPSYQTRSANCSTSVSHQMATQSNNSPNIATMNSNQNVCSFGDIFATHCDLIKLIERQISNVLLILKFFPTDSINKSHEISIKDDTHITINHHFKSYLEQLEQVKWRIENEFSKISNYKMVEIPFRTSSKTHPPISESLPSTIFNGSFGEWLKIFFNEIQQSNETVGTNRPFLPNTETLPSTVRMLAIYQQIAAKAAYNRTNLADFPTPFSSGIVSSLPAPNDSSLLPQTRTDSSIKDNGKMNASDHSNSKISATNCSSNVNTSNPSAFSVDNILKTVVSVVETDRNTQLKSNSSN</sequence>
<dbReference type="SMART" id="SM00301">
    <property type="entry name" value="DM"/>
    <property type="match status" value="1"/>
</dbReference>
<dbReference type="EMBL" id="WVUK01000012">
    <property type="protein sequence ID" value="KAF7496277.1"/>
    <property type="molecule type" value="Genomic_DNA"/>
</dbReference>
<dbReference type="Gene3D" id="4.10.1040.10">
    <property type="entry name" value="DM DNA-binding domain"/>
    <property type="match status" value="1"/>
</dbReference>
<feature type="region of interest" description="Disordered" evidence="6">
    <location>
        <begin position="140"/>
        <end position="166"/>
    </location>
</feature>
<dbReference type="GO" id="GO:0007548">
    <property type="term" value="P:sex differentiation"/>
    <property type="evidence" value="ECO:0007669"/>
    <property type="project" value="TreeGrafter"/>
</dbReference>
<keyword evidence="3 5" id="KW-0238">DNA-binding</keyword>
<feature type="compositionally biased region" description="Low complexity" evidence="6">
    <location>
        <begin position="256"/>
        <end position="278"/>
    </location>
</feature>
<accession>A0A834RGC7</accession>
<feature type="compositionally biased region" description="Polar residues" evidence="6">
    <location>
        <begin position="242"/>
        <end position="255"/>
    </location>
</feature>
<keyword evidence="10" id="KW-1185">Reference proteome</keyword>
<dbReference type="GO" id="GO:0005634">
    <property type="term" value="C:nucleus"/>
    <property type="evidence" value="ECO:0007669"/>
    <property type="project" value="UniProtKB-SubCell"/>
</dbReference>
<evidence type="ECO:0000313" key="8">
    <source>
        <dbReference type="EMBL" id="KAF7496277.1"/>
    </source>
</evidence>
<dbReference type="InterPro" id="IPR026607">
    <property type="entry name" value="DMRT"/>
</dbReference>
<dbReference type="InterPro" id="IPR036407">
    <property type="entry name" value="DM_DNA-bd_sf"/>
</dbReference>
<dbReference type="GO" id="GO:0000978">
    <property type="term" value="F:RNA polymerase II cis-regulatory region sequence-specific DNA binding"/>
    <property type="evidence" value="ECO:0007669"/>
    <property type="project" value="TreeGrafter"/>
</dbReference>
<dbReference type="GO" id="GO:0000981">
    <property type="term" value="F:DNA-binding transcription factor activity, RNA polymerase II-specific"/>
    <property type="evidence" value="ECO:0007669"/>
    <property type="project" value="TreeGrafter"/>
</dbReference>
<evidence type="ECO:0000313" key="10">
    <source>
        <dbReference type="Proteomes" id="UP000070412"/>
    </source>
</evidence>
<name>A0A834RGC7_SARSC</name>